<dbReference type="SMART" id="SM00387">
    <property type="entry name" value="HATPase_c"/>
    <property type="match status" value="1"/>
</dbReference>
<keyword evidence="9" id="KW-0472">Membrane</keyword>
<dbReference type="InterPro" id="IPR036890">
    <property type="entry name" value="HATPase_C_sf"/>
</dbReference>
<dbReference type="CDD" id="cd00082">
    <property type="entry name" value="HisKA"/>
    <property type="match status" value="1"/>
</dbReference>
<keyword evidence="3 7" id="KW-0597">Phosphoprotein</keyword>
<evidence type="ECO:0000256" key="8">
    <source>
        <dbReference type="SAM" id="MobiDB-lite"/>
    </source>
</evidence>
<dbReference type="HOGENOM" id="CLU_000445_127_0_5"/>
<feature type="modified residue" description="4-aspartylphosphate" evidence="7">
    <location>
        <position position="969"/>
    </location>
</feature>
<dbReference type="SUPFAM" id="SSF52172">
    <property type="entry name" value="CheY-like"/>
    <property type="match status" value="3"/>
</dbReference>
<dbReference type="Pfam" id="PF02518">
    <property type="entry name" value="HATPase_c"/>
    <property type="match status" value="1"/>
</dbReference>
<evidence type="ECO:0000256" key="1">
    <source>
        <dbReference type="ARBA" id="ARBA00000085"/>
    </source>
</evidence>
<dbReference type="SUPFAM" id="SSF47384">
    <property type="entry name" value="Homodimeric domain of signal transducing histidine kinase"/>
    <property type="match status" value="1"/>
</dbReference>
<evidence type="ECO:0000259" key="11">
    <source>
        <dbReference type="PROSITE" id="PS50110"/>
    </source>
</evidence>
<feature type="modified residue" description="4-aspartylphosphate" evidence="7">
    <location>
        <position position="817"/>
    </location>
</feature>
<dbReference type="EMBL" id="CP000390">
    <property type="protein sequence ID" value="ABG63335.1"/>
    <property type="molecule type" value="Genomic_DNA"/>
</dbReference>
<dbReference type="InterPro" id="IPR003661">
    <property type="entry name" value="HisK_dim/P_dom"/>
</dbReference>
<accession>Q11GZ0</accession>
<feature type="transmembrane region" description="Helical" evidence="9">
    <location>
        <begin position="88"/>
        <end position="105"/>
    </location>
</feature>
<evidence type="ECO:0000256" key="7">
    <source>
        <dbReference type="PROSITE-ProRule" id="PRU00169"/>
    </source>
</evidence>
<feature type="modified residue" description="4-aspartylphosphate" evidence="7">
    <location>
        <position position="695"/>
    </location>
</feature>
<dbReference type="PROSITE" id="PS50109">
    <property type="entry name" value="HIS_KIN"/>
    <property type="match status" value="1"/>
</dbReference>
<dbReference type="SMART" id="SM00065">
    <property type="entry name" value="GAF"/>
    <property type="match status" value="1"/>
</dbReference>
<dbReference type="eggNOG" id="COG0745">
    <property type="taxonomic scope" value="Bacteria"/>
</dbReference>
<dbReference type="InterPro" id="IPR005467">
    <property type="entry name" value="His_kinase_dom"/>
</dbReference>
<organism evidence="12">
    <name type="scientific">Chelativorans sp. (strain BNC1)</name>
    <dbReference type="NCBI Taxonomy" id="266779"/>
    <lineage>
        <taxon>Bacteria</taxon>
        <taxon>Pseudomonadati</taxon>
        <taxon>Pseudomonadota</taxon>
        <taxon>Alphaproteobacteria</taxon>
        <taxon>Hyphomicrobiales</taxon>
        <taxon>Phyllobacteriaceae</taxon>
        <taxon>Chelativorans</taxon>
    </lineage>
</organism>
<dbReference type="SMART" id="SM00448">
    <property type="entry name" value="REC"/>
    <property type="match status" value="3"/>
</dbReference>
<dbReference type="InterPro" id="IPR004358">
    <property type="entry name" value="Sig_transdc_His_kin-like_C"/>
</dbReference>
<dbReference type="STRING" id="266779.Meso_1942"/>
<proteinExistence type="predicted"/>
<dbReference type="InterPro" id="IPR003594">
    <property type="entry name" value="HATPase_dom"/>
</dbReference>
<feature type="region of interest" description="Disordered" evidence="8">
    <location>
        <begin position="290"/>
        <end position="312"/>
    </location>
</feature>
<keyword evidence="4 12" id="KW-0808">Transferase</keyword>
<dbReference type="Gene3D" id="3.30.565.10">
    <property type="entry name" value="Histidine kinase-like ATPase, C-terminal domain"/>
    <property type="match status" value="1"/>
</dbReference>
<dbReference type="InterPro" id="IPR036097">
    <property type="entry name" value="HisK_dim/P_sf"/>
</dbReference>
<feature type="domain" description="Histidine kinase" evidence="10">
    <location>
        <begin position="371"/>
        <end position="591"/>
    </location>
</feature>
<evidence type="ECO:0000256" key="9">
    <source>
        <dbReference type="SAM" id="Phobius"/>
    </source>
</evidence>
<dbReference type="CDD" id="cd00156">
    <property type="entry name" value="REC"/>
    <property type="match status" value="1"/>
</dbReference>
<feature type="domain" description="Response regulatory" evidence="11">
    <location>
        <begin position="914"/>
        <end position="1036"/>
    </location>
</feature>
<feature type="domain" description="Response regulatory" evidence="11">
    <location>
        <begin position="646"/>
        <end position="759"/>
    </location>
</feature>
<dbReference type="KEGG" id="mes:Meso_1942"/>
<dbReference type="Pfam" id="PF00512">
    <property type="entry name" value="HisKA"/>
    <property type="match status" value="1"/>
</dbReference>
<dbReference type="Pfam" id="PF13185">
    <property type="entry name" value="GAF_2"/>
    <property type="match status" value="1"/>
</dbReference>
<gene>
    <name evidence="12" type="ordered locus">Meso_1942</name>
</gene>
<keyword evidence="9" id="KW-1133">Transmembrane helix</keyword>
<dbReference type="PANTHER" id="PTHR45339:SF1">
    <property type="entry name" value="HYBRID SIGNAL TRANSDUCTION HISTIDINE KINASE J"/>
    <property type="match status" value="1"/>
</dbReference>
<dbReference type="GO" id="GO:0000155">
    <property type="term" value="F:phosphorelay sensor kinase activity"/>
    <property type="evidence" value="ECO:0007669"/>
    <property type="project" value="InterPro"/>
</dbReference>
<dbReference type="CDD" id="cd16922">
    <property type="entry name" value="HATPase_EvgS-ArcB-TorS-like"/>
    <property type="match status" value="1"/>
</dbReference>
<evidence type="ECO:0000256" key="4">
    <source>
        <dbReference type="ARBA" id="ARBA00022679"/>
    </source>
</evidence>
<dbReference type="PROSITE" id="PS50110">
    <property type="entry name" value="RESPONSE_REGULATORY"/>
    <property type="match status" value="3"/>
</dbReference>
<dbReference type="Gene3D" id="3.30.450.40">
    <property type="match status" value="1"/>
</dbReference>
<dbReference type="InterPro" id="IPR001789">
    <property type="entry name" value="Sig_transdc_resp-reg_receiver"/>
</dbReference>
<keyword evidence="9" id="KW-0812">Transmembrane</keyword>
<feature type="transmembrane region" description="Helical" evidence="9">
    <location>
        <begin position="12"/>
        <end position="42"/>
    </location>
</feature>
<dbReference type="OrthoDB" id="9810730at2"/>
<evidence type="ECO:0000256" key="3">
    <source>
        <dbReference type="ARBA" id="ARBA00022553"/>
    </source>
</evidence>
<dbReference type="AlphaFoldDB" id="Q11GZ0"/>
<dbReference type="SUPFAM" id="SSF55874">
    <property type="entry name" value="ATPase domain of HSP90 chaperone/DNA topoisomerase II/histidine kinase"/>
    <property type="match status" value="1"/>
</dbReference>
<dbReference type="InterPro" id="IPR003018">
    <property type="entry name" value="GAF"/>
</dbReference>
<feature type="domain" description="Response regulatory" evidence="11">
    <location>
        <begin position="768"/>
        <end position="884"/>
    </location>
</feature>
<name>Q11GZ0_CHESB</name>
<comment type="catalytic activity">
    <reaction evidence="1">
        <text>ATP + protein L-histidine = ADP + protein N-phospho-L-histidine.</text>
        <dbReference type="EC" id="2.7.13.3"/>
    </reaction>
</comment>
<reference evidence="12" key="1">
    <citation type="submission" date="2006-06" db="EMBL/GenBank/DDBJ databases">
        <title>Complete sequence of chromosome of Chelativorans sp. BNC1.</title>
        <authorList>
            <consortium name="US DOE Joint Genome Institute"/>
            <person name="Copeland A."/>
            <person name="Lucas S."/>
            <person name="Lapidus A."/>
            <person name="Barry K."/>
            <person name="Detter J.C."/>
            <person name="Glavina del Rio T."/>
            <person name="Hammon N."/>
            <person name="Israni S."/>
            <person name="Dalin E."/>
            <person name="Tice H."/>
            <person name="Pitluck S."/>
            <person name="Chertkov O."/>
            <person name="Brettin T."/>
            <person name="Bruce D."/>
            <person name="Han C."/>
            <person name="Tapia R."/>
            <person name="Gilna P."/>
            <person name="Schmutz J."/>
            <person name="Larimer F."/>
            <person name="Land M."/>
            <person name="Hauser L."/>
            <person name="Kyrpides N."/>
            <person name="Mikhailova N."/>
            <person name="Richardson P."/>
        </authorList>
    </citation>
    <scope>NUCLEOTIDE SEQUENCE</scope>
    <source>
        <strain evidence="12">BNC1</strain>
    </source>
</reference>
<dbReference type="eggNOG" id="COG5002">
    <property type="taxonomic scope" value="Bacteria"/>
</dbReference>
<dbReference type="InterPro" id="IPR011006">
    <property type="entry name" value="CheY-like_superfamily"/>
</dbReference>
<evidence type="ECO:0000256" key="2">
    <source>
        <dbReference type="ARBA" id="ARBA00012438"/>
    </source>
</evidence>
<keyword evidence="5 12" id="KW-0418">Kinase</keyword>
<dbReference type="EC" id="2.7.13.3" evidence="2"/>
<dbReference type="Pfam" id="PF00072">
    <property type="entry name" value="Response_reg"/>
    <property type="match status" value="3"/>
</dbReference>
<dbReference type="SUPFAM" id="SSF55781">
    <property type="entry name" value="GAF domain-like"/>
    <property type="match status" value="1"/>
</dbReference>
<dbReference type="PRINTS" id="PR00344">
    <property type="entry name" value="BCTRLSENSOR"/>
</dbReference>
<keyword evidence="6" id="KW-0902">Two-component regulatory system</keyword>
<dbReference type="InterPro" id="IPR029016">
    <property type="entry name" value="GAF-like_dom_sf"/>
</dbReference>
<evidence type="ECO:0000256" key="6">
    <source>
        <dbReference type="ARBA" id="ARBA00023012"/>
    </source>
</evidence>
<dbReference type="Gene3D" id="3.40.50.2300">
    <property type="match status" value="3"/>
</dbReference>
<evidence type="ECO:0000313" key="12">
    <source>
        <dbReference type="EMBL" id="ABG63335.1"/>
    </source>
</evidence>
<dbReference type="Gene3D" id="1.10.287.130">
    <property type="match status" value="1"/>
</dbReference>
<evidence type="ECO:0000256" key="5">
    <source>
        <dbReference type="ARBA" id="ARBA00022777"/>
    </source>
</evidence>
<sequence>MKFAESRTELLLYSAIAGLMALTFIADLYFPLGTAIWVIYLFPIALCYLVSRPVVPVAAATVVSFFVVIGFFYAPAGVDPDIARTNRVLGALTSWIIALTGYFFIRNKLAIQKQEWLQAGQVHLARSVSGNQKIEELSGNILAFLAEYLDAQAGALYVRRGSTFGRSGVYGVPAGAPIPDRFKPGDGLLGQAVADRRSFVLRDVPENYLYFGSGLGRAKPRHLLIAPASVDDEVNAVLELGFLKEAGEEVGELLERISEPMAIALRSARYRAQLQELLEETQRQAEELQTQSEELRSANEELENQSRSLQDSQVRLEEQQAELEQSNAQLEEQTQLLEVQRDELSRAQGALQAKARDLEEASRYKSEFLANMSHELRTPLNSLLIMARLLADNREGNLTSDQVKFAETIETAGNDLLNLINDILDISKIEAGHIELQIERVRVEPMLEKLRATFQSSASEKGLNFRIETVPGTPDRIESDPQRIEQVLKNFLSNAIKFTEKGEVVLSVAEEEDGRIAFAVRDTGIGIPEDQQQAIFEAFRQADGSINRKYGGTGLGLSISSELTRVLGGEIRVESTVGQGSSFILVVPKIYDAASVQKSAGAGRRTPVVSRAAPAAAESEAEKIDTVPARPRIIEDDRDKLTGGRVILVVEDDPAFARILMDLAHELGFECLVAETADEGVLLARRYLPAGVILDIGLPDHTGLSVLDRIKHDVRTRHIPVHVVSVSDYTRTARSFGAAGYMLKPVKREELERALTGLAKQLAQTVRRVLIVEDDATQLEALQLLLSSQDVETIAAASAAECFGKLKAETFDCMVLDLSLPDASGFEVLEQLSAEDAYSFPPTIVYTGRDLTPDEELRLRKFSKSIIIKGAKSPERLLDEVTLFLHQMVAELPERKREMLVRSLNRDAALEGRRILVVEDDIRNVYALMSVFEGHGAAVQIARNGREALQALEKMADEGNPAIDLVLMDVMMPEMDGLTATREIRKRERWKNLPIIVLTAKAMPGDQEQCLAAGANDYLAKPLDVDKLLSLARVWMPR</sequence>
<feature type="transmembrane region" description="Helical" evidence="9">
    <location>
        <begin position="54"/>
        <end position="76"/>
    </location>
</feature>
<dbReference type="eggNOG" id="COG3064">
    <property type="taxonomic scope" value="Bacteria"/>
</dbReference>
<protein>
    <recommendedName>
        <fullName evidence="2">histidine kinase</fullName>
        <ecNumber evidence="2">2.7.13.3</ecNumber>
    </recommendedName>
</protein>
<dbReference type="CDD" id="cd17546">
    <property type="entry name" value="REC_hyHK_CKI1_RcsC-like"/>
    <property type="match status" value="1"/>
</dbReference>
<evidence type="ECO:0000259" key="10">
    <source>
        <dbReference type="PROSITE" id="PS50109"/>
    </source>
</evidence>
<dbReference type="SMART" id="SM00388">
    <property type="entry name" value="HisKA"/>
    <property type="match status" value="1"/>
</dbReference>
<dbReference type="FunFam" id="3.30.565.10:FF:000010">
    <property type="entry name" value="Sensor histidine kinase RcsC"/>
    <property type="match status" value="1"/>
</dbReference>
<dbReference type="PANTHER" id="PTHR45339">
    <property type="entry name" value="HYBRID SIGNAL TRANSDUCTION HISTIDINE KINASE J"/>
    <property type="match status" value="1"/>
</dbReference>